<dbReference type="EMBL" id="BEZZ01227104">
    <property type="protein sequence ID" value="GCC47868.1"/>
    <property type="molecule type" value="Genomic_DNA"/>
</dbReference>
<feature type="non-terminal residue" evidence="2">
    <location>
        <position position="192"/>
    </location>
</feature>
<proteinExistence type="predicted"/>
<dbReference type="Proteomes" id="UP000287033">
    <property type="component" value="Unassembled WGS sequence"/>
</dbReference>
<gene>
    <name evidence="2" type="ORF">chiPu_0032078</name>
</gene>
<keyword evidence="3" id="KW-1185">Reference proteome</keyword>
<feature type="region of interest" description="Disordered" evidence="1">
    <location>
        <begin position="1"/>
        <end position="96"/>
    </location>
</feature>
<organism evidence="2 3">
    <name type="scientific">Chiloscyllium punctatum</name>
    <name type="common">Brownbanded bambooshark</name>
    <name type="synonym">Hemiscyllium punctatum</name>
    <dbReference type="NCBI Taxonomy" id="137246"/>
    <lineage>
        <taxon>Eukaryota</taxon>
        <taxon>Metazoa</taxon>
        <taxon>Chordata</taxon>
        <taxon>Craniata</taxon>
        <taxon>Vertebrata</taxon>
        <taxon>Chondrichthyes</taxon>
        <taxon>Elasmobranchii</taxon>
        <taxon>Galeomorphii</taxon>
        <taxon>Galeoidea</taxon>
        <taxon>Orectolobiformes</taxon>
        <taxon>Hemiscylliidae</taxon>
        <taxon>Chiloscyllium</taxon>
    </lineage>
</organism>
<feature type="compositionally biased region" description="Basic residues" evidence="1">
    <location>
        <begin position="1"/>
        <end position="16"/>
    </location>
</feature>
<reference evidence="2 3" key="1">
    <citation type="journal article" date="2018" name="Nat. Ecol. Evol.">
        <title>Shark genomes provide insights into elasmobranch evolution and the origin of vertebrates.</title>
        <authorList>
            <person name="Hara Y"/>
            <person name="Yamaguchi K"/>
            <person name="Onimaru K"/>
            <person name="Kadota M"/>
            <person name="Koyanagi M"/>
            <person name="Keeley SD"/>
            <person name="Tatsumi K"/>
            <person name="Tanaka K"/>
            <person name="Motone F"/>
            <person name="Kageyama Y"/>
            <person name="Nozu R"/>
            <person name="Adachi N"/>
            <person name="Nishimura O"/>
            <person name="Nakagawa R"/>
            <person name="Tanegashima C"/>
            <person name="Kiyatake I"/>
            <person name="Matsumoto R"/>
            <person name="Murakumo K"/>
            <person name="Nishida K"/>
            <person name="Terakita A"/>
            <person name="Kuratani S"/>
            <person name="Sato K"/>
            <person name="Hyodo S Kuraku.S."/>
        </authorList>
    </citation>
    <scope>NUCLEOTIDE SEQUENCE [LARGE SCALE GENOMIC DNA]</scope>
</reference>
<evidence type="ECO:0000313" key="2">
    <source>
        <dbReference type="EMBL" id="GCC47868.1"/>
    </source>
</evidence>
<accession>A0A401TYY3</accession>
<feature type="compositionally biased region" description="Basic and acidic residues" evidence="1">
    <location>
        <begin position="75"/>
        <end position="87"/>
    </location>
</feature>
<sequence>MARHRVGQQQRQHGRQRIAEQQQVDETAADVLPPQHRVLQPQQPEQTGKPGEDGEQHRGDIVHDAAAAQPQPLQPDRHRERHADLQRDLGQSRAGVIDVAAIDRVADLHEGEQHREQDRRRLDHPQRHVVAVAAQEMTAGPERQRRNAIAPQQPVEDRRGADGIAGDPRLVADAQHDDGGEDRGKPAQEPDR</sequence>
<protein>
    <submittedName>
        <fullName evidence="2">Uncharacterized protein</fullName>
    </submittedName>
</protein>
<evidence type="ECO:0000256" key="1">
    <source>
        <dbReference type="SAM" id="MobiDB-lite"/>
    </source>
</evidence>
<feature type="compositionally biased region" description="Basic and acidic residues" evidence="1">
    <location>
        <begin position="50"/>
        <end position="63"/>
    </location>
</feature>
<feature type="compositionally biased region" description="Basic and acidic residues" evidence="1">
    <location>
        <begin position="174"/>
        <end position="192"/>
    </location>
</feature>
<comment type="caution">
    <text evidence="2">The sequence shown here is derived from an EMBL/GenBank/DDBJ whole genome shotgun (WGS) entry which is preliminary data.</text>
</comment>
<dbReference type="AlphaFoldDB" id="A0A401TYY3"/>
<evidence type="ECO:0000313" key="3">
    <source>
        <dbReference type="Proteomes" id="UP000287033"/>
    </source>
</evidence>
<name>A0A401TYY3_CHIPU</name>
<feature type="region of interest" description="Disordered" evidence="1">
    <location>
        <begin position="135"/>
        <end position="192"/>
    </location>
</feature>